<feature type="domain" description="DUF1648" evidence="2">
    <location>
        <begin position="24"/>
        <end position="70"/>
    </location>
</feature>
<dbReference type="InterPro" id="IPR012867">
    <property type="entry name" value="DUF1648"/>
</dbReference>
<dbReference type="Pfam" id="PF07853">
    <property type="entry name" value="DUF1648"/>
    <property type="match status" value="1"/>
</dbReference>
<accession>A0A917M0D1</accession>
<keyword evidence="1" id="KW-0472">Membrane</keyword>
<dbReference type="RefSeq" id="WP_188454167.1">
    <property type="nucleotide sequence ID" value="NZ_BMFR01000002.1"/>
</dbReference>
<proteinExistence type="predicted"/>
<dbReference type="AlphaFoldDB" id="A0A917M0D1"/>
<gene>
    <name evidence="3" type="ORF">GCM10011398_09210</name>
</gene>
<dbReference type="EMBL" id="BMFR01000002">
    <property type="protein sequence ID" value="GGG67597.1"/>
    <property type="molecule type" value="Genomic_DNA"/>
</dbReference>
<organism evidence="3 4">
    <name type="scientific">Virgibacillus oceani</name>
    <dbReference type="NCBI Taxonomy" id="1479511"/>
    <lineage>
        <taxon>Bacteria</taxon>
        <taxon>Bacillati</taxon>
        <taxon>Bacillota</taxon>
        <taxon>Bacilli</taxon>
        <taxon>Bacillales</taxon>
        <taxon>Bacillaceae</taxon>
        <taxon>Virgibacillus</taxon>
    </lineage>
</organism>
<evidence type="ECO:0000313" key="4">
    <source>
        <dbReference type="Proteomes" id="UP000622860"/>
    </source>
</evidence>
<sequence>MGKHPKIDVPAGKWEKALNISSFLLLIVLILYVVQAYSNLPETIPTHFNANGEANGWGNKAFIFLMPAIALFVCFIPMYFLSKKPHMFNYMVKVTEENASRLYPVARLFMTVINFETVILFSYITWDIVQSARGNETLGAGFIVTVIVVPLVTVIVFMIKMSKLE</sequence>
<reference evidence="3" key="2">
    <citation type="submission" date="2020-09" db="EMBL/GenBank/DDBJ databases">
        <authorList>
            <person name="Sun Q."/>
            <person name="Zhou Y."/>
        </authorList>
    </citation>
    <scope>NUCLEOTIDE SEQUENCE</scope>
    <source>
        <strain evidence="3">CGMCC 1.12754</strain>
    </source>
</reference>
<name>A0A917M0D1_9BACI</name>
<keyword evidence="4" id="KW-1185">Reference proteome</keyword>
<feature type="transmembrane region" description="Helical" evidence="1">
    <location>
        <begin position="138"/>
        <end position="159"/>
    </location>
</feature>
<evidence type="ECO:0000313" key="3">
    <source>
        <dbReference type="EMBL" id="GGG67597.1"/>
    </source>
</evidence>
<keyword evidence="1" id="KW-1133">Transmembrane helix</keyword>
<keyword evidence="1" id="KW-0812">Transmembrane</keyword>
<evidence type="ECO:0000259" key="2">
    <source>
        <dbReference type="Pfam" id="PF07853"/>
    </source>
</evidence>
<feature type="transmembrane region" description="Helical" evidence="1">
    <location>
        <begin position="20"/>
        <end position="38"/>
    </location>
</feature>
<reference evidence="3" key="1">
    <citation type="journal article" date="2014" name="Int. J. Syst. Evol. Microbiol.">
        <title>Complete genome sequence of Corynebacterium casei LMG S-19264T (=DSM 44701T), isolated from a smear-ripened cheese.</title>
        <authorList>
            <consortium name="US DOE Joint Genome Institute (JGI-PGF)"/>
            <person name="Walter F."/>
            <person name="Albersmeier A."/>
            <person name="Kalinowski J."/>
            <person name="Ruckert C."/>
        </authorList>
    </citation>
    <scope>NUCLEOTIDE SEQUENCE</scope>
    <source>
        <strain evidence="3">CGMCC 1.12754</strain>
    </source>
</reference>
<evidence type="ECO:0000256" key="1">
    <source>
        <dbReference type="SAM" id="Phobius"/>
    </source>
</evidence>
<feature type="transmembrane region" description="Helical" evidence="1">
    <location>
        <begin position="102"/>
        <end position="126"/>
    </location>
</feature>
<protein>
    <recommendedName>
        <fullName evidence="2">DUF1648 domain-containing protein</fullName>
    </recommendedName>
</protein>
<dbReference type="Proteomes" id="UP000622860">
    <property type="component" value="Unassembled WGS sequence"/>
</dbReference>
<feature type="transmembrane region" description="Helical" evidence="1">
    <location>
        <begin position="61"/>
        <end position="81"/>
    </location>
</feature>
<comment type="caution">
    <text evidence="3">The sequence shown here is derived from an EMBL/GenBank/DDBJ whole genome shotgun (WGS) entry which is preliminary data.</text>
</comment>